<proteinExistence type="predicted"/>
<reference evidence="1 2" key="1">
    <citation type="journal article" date="2014" name="Am. J. Bot.">
        <title>Genome assembly and annotation for red clover (Trifolium pratense; Fabaceae).</title>
        <authorList>
            <person name="Istvanek J."/>
            <person name="Jaros M."/>
            <person name="Krenek A."/>
            <person name="Repkova J."/>
        </authorList>
    </citation>
    <scope>NUCLEOTIDE SEQUENCE [LARGE SCALE GENOMIC DNA]</scope>
    <source>
        <strain evidence="2">cv. Tatra</strain>
        <tissue evidence="1">Young leaves</tissue>
    </source>
</reference>
<comment type="caution">
    <text evidence="1">The sequence shown here is derived from an EMBL/GenBank/DDBJ whole genome shotgun (WGS) entry which is preliminary data.</text>
</comment>
<name>A0A2K3N332_TRIPR</name>
<evidence type="ECO:0000313" key="1">
    <source>
        <dbReference type="EMBL" id="PNX97453.1"/>
    </source>
</evidence>
<reference evidence="1 2" key="2">
    <citation type="journal article" date="2017" name="Front. Plant Sci.">
        <title>Gene Classification and Mining of Molecular Markers Useful in Red Clover (Trifolium pratense) Breeding.</title>
        <authorList>
            <person name="Istvanek J."/>
            <person name="Dluhosova J."/>
            <person name="Dluhos P."/>
            <person name="Patkova L."/>
            <person name="Nedelnik J."/>
            <person name="Repkova J."/>
        </authorList>
    </citation>
    <scope>NUCLEOTIDE SEQUENCE [LARGE SCALE GENOMIC DNA]</scope>
    <source>
        <strain evidence="2">cv. Tatra</strain>
        <tissue evidence="1">Young leaves</tissue>
    </source>
</reference>
<organism evidence="1 2">
    <name type="scientific">Trifolium pratense</name>
    <name type="common">Red clover</name>
    <dbReference type="NCBI Taxonomy" id="57577"/>
    <lineage>
        <taxon>Eukaryota</taxon>
        <taxon>Viridiplantae</taxon>
        <taxon>Streptophyta</taxon>
        <taxon>Embryophyta</taxon>
        <taxon>Tracheophyta</taxon>
        <taxon>Spermatophyta</taxon>
        <taxon>Magnoliopsida</taxon>
        <taxon>eudicotyledons</taxon>
        <taxon>Gunneridae</taxon>
        <taxon>Pentapetalae</taxon>
        <taxon>rosids</taxon>
        <taxon>fabids</taxon>
        <taxon>Fabales</taxon>
        <taxon>Fabaceae</taxon>
        <taxon>Papilionoideae</taxon>
        <taxon>50 kb inversion clade</taxon>
        <taxon>NPAAA clade</taxon>
        <taxon>Hologalegina</taxon>
        <taxon>IRL clade</taxon>
        <taxon>Trifolieae</taxon>
        <taxon>Trifolium</taxon>
    </lineage>
</organism>
<protein>
    <submittedName>
        <fullName evidence="1">Uncharacterized protein</fullName>
    </submittedName>
</protein>
<dbReference type="EMBL" id="ASHM01015567">
    <property type="protein sequence ID" value="PNX97453.1"/>
    <property type="molecule type" value="Genomic_DNA"/>
</dbReference>
<sequence length="111" mass="12600">MVFSVIVACGWLARDFDSPIAFKSVEIYRIHGIWLTNIALVSICYPQDSWSLVDLCHVSVDCFSSGRGCLRDETCLSRFSFYLCPSTLRLMELFFDPDGSIAFDLRSEINV</sequence>
<dbReference type="AlphaFoldDB" id="A0A2K3N332"/>
<evidence type="ECO:0000313" key="2">
    <source>
        <dbReference type="Proteomes" id="UP000236291"/>
    </source>
</evidence>
<gene>
    <name evidence="1" type="ORF">L195_g020682</name>
</gene>
<accession>A0A2K3N332</accession>
<dbReference type="Proteomes" id="UP000236291">
    <property type="component" value="Unassembled WGS sequence"/>
</dbReference>